<dbReference type="InterPro" id="IPR008136">
    <property type="entry name" value="CinA_C"/>
</dbReference>
<dbReference type="EMBL" id="CAFBMO010000065">
    <property type="protein sequence ID" value="CAB4914029.1"/>
    <property type="molecule type" value="Genomic_DNA"/>
</dbReference>
<dbReference type="Pfam" id="PF02464">
    <property type="entry name" value="CinA"/>
    <property type="match status" value="1"/>
</dbReference>
<organism evidence="2">
    <name type="scientific">freshwater metagenome</name>
    <dbReference type="NCBI Taxonomy" id="449393"/>
    <lineage>
        <taxon>unclassified sequences</taxon>
        <taxon>metagenomes</taxon>
        <taxon>ecological metagenomes</taxon>
    </lineage>
</organism>
<evidence type="ECO:0000313" key="2">
    <source>
        <dbReference type="EMBL" id="CAB4914029.1"/>
    </source>
</evidence>
<name>A0A6J7HE15_9ZZZZ</name>
<protein>
    <submittedName>
        <fullName evidence="2">Unannotated protein</fullName>
    </submittedName>
</protein>
<accession>A0A6J7HE15</accession>
<gene>
    <name evidence="2" type="ORF">UFOPK3576_01315</name>
</gene>
<dbReference type="Gene3D" id="3.90.950.20">
    <property type="entry name" value="CinA-like"/>
    <property type="match status" value="1"/>
</dbReference>
<reference evidence="2" key="1">
    <citation type="submission" date="2020-05" db="EMBL/GenBank/DDBJ databases">
        <authorList>
            <person name="Chiriac C."/>
            <person name="Salcher M."/>
            <person name="Ghai R."/>
            <person name="Kavagutti S V."/>
        </authorList>
    </citation>
    <scope>NUCLEOTIDE SEQUENCE</scope>
</reference>
<evidence type="ECO:0000259" key="1">
    <source>
        <dbReference type="Pfam" id="PF02464"/>
    </source>
</evidence>
<dbReference type="SUPFAM" id="SSF142433">
    <property type="entry name" value="CinA-like"/>
    <property type="match status" value="1"/>
</dbReference>
<dbReference type="AlphaFoldDB" id="A0A6J7HE15"/>
<dbReference type="InterPro" id="IPR036653">
    <property type="entry name" value="CinA-like_C"/>
</dbReference>
<sequence>MQNDLIALCTSRGLTIGTAESLTAGLVASKLAEVPGASAVLRGGVVAYATDIKHSVLGLAESLLEHVVSEAVVTQMAISATRVLGADIGLATTGVAGPDPLDGQPPGSFWLAVHHAPSHTTVTKYVQVQGDRGQVRDLAASSVIALGCELLTTLS</sequence>
<proteinExistence type="predicted"/>
<dbReference type="NCBIfam" id="TIGR00199">
    <property type="entry name" value="PncC_domain"/>
    <property type="match status" value="1"/>
</dbReference>
<feature type="domain" description="CinA C-terminal" evidence="1">
    <location>
        <begin position="2"/>
        <end position="145"/>
    </location>
</feature>